<dbReference type="EMBL" id="JASCZI010120889">
    <property type="protein sequence ID" value="MED6156998.1"/>
    <property type="molecule type" value="Genomic_DNA"/>
</dbReference>
<evidence type="ECO:0000313" key="1">
    <source>
        <dbReference type="EMBL" id="MED6156998.1"/>
    </source>
</evidence>
<feature type="non-terminal residue" evidence="1">
    <location>
        <position position="106"/>
    </location>
</feature>
<organism evidence="1 2">
    <name type="scientific">Stylosanthes scabra</name>
    <dbReference type="NCBI Taxonomy" id="79078"/>
    <lineage>
        <taxon>Eukaryota</taxon>
        <taxon>Viridiplantae</taxon>
        <taxon>Streptophyta</taxon>
        <taxon>Embryophyta</taxon>
        <taxon>Tracheophyta</taxon>
        <taxon>Spermatophyta</taxon>
        <taxon>Magnoliopsida</taxon>
        <taxon>eudicotyledons</taxon>
        <taxon>Gunneridae</taxon>
        <taxon>Pentapetalae</taxon>
        <taxon>rosids</taxon>
        <taxon>fabids</taxon>
        <taxon>Fabales</taxon>
        <taxon>Fabaceae</taxon>
        <taxon>Papilionoideae</taxon>
        <taxon>50 kb inversion clade</taxon>
        <taxon>dalbergioids sensu lato</taxon>
        <taxon>Dalbergieae</taxon>
        <taxon>Pterocarpus clade</taxon>
        <taxon>Stylosanthes</taxon>
    </lineage>
</organism>
<keyword evidence="2" id="KW-1185">Reference proteome</keyword>
<name>A0ABU6U9U7_9FABA</name>
<evidence type="ECO:0000313" key="2">
    <source>
        <dbReference type="Proteomes" id="UP001341840"/>
    </source>
</evidence>
<protein>
    <submittedName>
        <fullName evidence="1">Uncharacterized protein</fullName>
    </submittedName>
</protein>
<reference evidence="1 2" key="1">
    <citation type="journal article" date="2023" name="Plants (Basel)">
        <title>Bridging the Gap: Combining Genomics and Transcriptomics Approaches to Understand Stylosanthes scabra, an Orphan Legume from the Brazilian Caatinga.</title>
        <authorList>
            <person name="Ferreira-Neto J.R.C."/>
            <person name="da Silva M.D."/>
            <person name="Binneck E."/>
            <person name="de Melo N.F."/>
            <person name="da Silva R.H."/>
            <person name="de Melo A.L.T.M."/>
            <person name="Pandolfi V."/>
            <person name="Bustamante F.O."/>
            <person name="Brasileiro-Vidal A.C."/>
            <person name="Benko-Iseppon A.M."/>
        </authorList>
    </citation>
    <scope>NUCLEOTIDE SEQUENCE [LARGE SCALE GENOMIC DNA]</scope>
    <source>
        <tissue evidence="1">Leaves</tissue>
    </source>
</reference>
<proteinExistence type="predicted"/>
<gene>
    <name evidence="1" type="ORF">PIB30_019486</name>
</gene>
<sequence length="106" mass="11517">MTARSGTDGTDLLISPRGVTRAIGFWRRRCFDLGLSLKQIWGECVVHLGFRQRLGILDDVSGGQTGWLRRGGGSGLYAARAARGCEQNAFVSEGQFGQWLGGLDED</sequence>
<accession>A0ABU6U9U7</accession>
<comment type="caution">
    <text evidence="1">The sequence shown here is derived from an EMBL/GenBank/DDBJ whole genome shotgun (WGS) entry which is preliminary data.</text>
</comment>
<dbReference type="Proteomes" id="UP001341840">
    <property type="component" value="Unassembled WGS sequence"/>
</dbReference>